<dbReference type="OrthoDB" id="40962at2157"/>
<sequence length="245" mass="28772">MKKSNEWLWLGTKIINAHKTNGFESAIIFGKQGTGKTTYALKVAKEVYQRLGHEPDKAWELALDSLFFELKDALRIMKIFRQNDRTIPIIIFDDAGIWLQKYLWYKEEMIKFYRIYNIIRNIVSGVIFTTPSPNDIAFYVREKGWKLIMITRNGRQPDGTPKAVAKIAVNKITIIKGKITNKMKWRTVDDYTVKLPDWVYKEYVERRKVYEEKLLEELDEVLDSDNKTENPSNPSLLTKIDDVTR</sequence>
<accession>A0A8F5GUP7</accession>
<name>A0A8F5GUP7_SACSH</name>
<feature type="region of interest" description="Disordered" evidence="1">
    <location>
        <begin position="224"/>
        <end position="245"/>
    </location>
</feature>
<evidence type="ECO:0000313" key="3">
    <source>
        <dbReference type="Proteomes" id="UP000694018"/>
    </source>
</evidence>
<evidence type="ECO:0000313" key="2">
    <source>
        <dbReference type="EMBL" id="QXJ30253.1"/>
    </source>
</evidence>
<dbReference type="GeneID" id="65564626"/>
<dbReference type="EMBL" id="CP077717">
    <property type="protein sequence ID" value="QXJ30253.1"/>
    <property type="molecule type" value="Genomic_DNA"/>
</dbReference>
<dbReference type="Proteomes" id="UP000694018">
    <property type="component" value="Chromosome"/>
</dbReference>
<gene>
    <name evidence="2" type="ORF">J5U23_03150</name>
</gene>
<evidence type="ECO:0000256" key="1">
    <source>
        <dbReference type="SAM" id="MobiDB-lite"/>
    </source>
</evidence>
<protein>
    <submittedName>
        <fullName evidence="2">DnaA-like AAA+ ATPase</fullName>
    </submittedName>
</protein>
<reference evidence="2" key="1">
    <citation type="journal article" date="2021" name="Environ. Microbiol.">
        <title>New insights into the diversity and evolution of the archaeal mobilome from three complete genomes of Saccharolobus shibatae.</title>
        <authorList>
            <person name="Medvedeva S."/>
            <person name="Brandt D."/>
            <person name="Cvirkaite-Krupovic V."/>
            <person name="Liu Y."/>
            <person name="Severinov K."/>
            <person name="Ishino S."/>
            <person name="Ishino Y."/>
            <person name="Prangishvili D."/>
            <person name="Kalinowski J."/>
            <person name="Krupovic M."/>
        </authorList>
    </citation>
    <scope>NUCLEOTIDE SEQUENCE</scope>
    <source>
        <strain evidence="2">B12</strain>
    </source>
</reference>
<dbReference type="AlphaFoldDB" id="A0A8F5GUP7"/>
<organism evidence="2 3">
    <name type="scientific">Saccharolobus shibatae (strain ATCC 51178 / DSM 5389 / JCM 8931 / NBRC 15437 / B12)</name>
    <name type="common">Sulfolobus shibatae</name>
    <dbReference type="NCBI Taxonomy" id="523848"/>
    <lineage>
        <taxon>Archaea</taxon>
        <taxon>Thermoproteota</taxon>
        <taxon>Thermoprotei</taxon>
        <taxon>Sulfolobales</taxon>
        <taxon>Sulfolobaceae</taxon>
        <taxon>Saccharolobus</taxon>
    </lineage>
</organism>
<dbReference type="RefSeq" id="WP_218266576.1">
    <property type="nucleotide sequence ID" value="NZ_CP077717.1"/>
</dbReference>
<dbReference type="KEGG" id="sshi:J5U23_03150"/>
<proteinExistence type="predicted"/>